<protein>
    <submittedName>
        <fullName evidence="1">Uncharacterized protein</fullName>
    </submittedName>
</protein>
<evidence type="ECO:0000313" key="1">
    <source>
        <dbReference type="EMBL" id="EFA86660.1"/>
    </source>
</evidence>
<dbReference type="EMBL" id="ADBJ01000002">
    <property type="protein sequence ID" value="EFA86660.1"/>
    <property type="molecule type" value="Genomic_DNA"/>
</dbReference>
<sequence>MAYVSEQDLEQNYQKVLSDYDETNW</sequence>
<accession>D3AWI7</accession>
<name>D3AWI7_HETP5</name>
<keyword evidence="2" id="KW-1185">Reference proteome</keyword>
<dbReference type="InParanoid" id="D3AWI7"/>
<evidence type="ECO:0000313" key="2">
    <source>
        <dbReference type="Proteomes" id="UP000001396"/>
    </source>
</evidence>
<organism evidence="1 2">
    <name type="scientific">Heterostelium pallidum (strain ATCC 26659 / Pp 5 / PN500)</name>
    <name type="common">Cellular slime mold</name>
    <name type="synonym">Polysphondylium pallidum</name>
    <dbReference type="NCBI Taxonomy" id="670386"/>
    <lineage>
        <taxon>Eukaryota</taxon>
        <taxon>Amoebozoa</taxon>
        <taxon>Evosea</taxon>
        <taxon>Eumycetozoa</taxon>
        <taxon>Dictyostelia</taxon>
        <taxon>Acytosteliales</taxon>
        <taxon>Acytosteliaceae</taxon>
        <taxon>Heterostelium</taxon>
    </lineage>
</organism>
<comment type="caution">
    <text evidence="1">The sequence shown here is derived from an EMBL/GenBank/DDBJ whole genome shotgun (WGS) entry which is preliminary data.</text>
</comment>
<dbReference type="AlphaFoldDB" id="D3AWI7"/>
<dbReference type="Proteomes" id="UP000001396">
    <property type="component" value="Unassembled WGS sequence"/>
</dbReference>
<reference evidence="1 2" key="1">
    <citation type="journal article" date="2011" name="Genome Res.">
        <title>Phylogeny-wide analysis of social amoeba genomes highlights ancient origins for complex intercellular communication.</title>
        <authorList>
            <person name="Heidel A.J."/>
            <person name="Lawal H.M."/>
            <person name="Felder M."/>
            <person name="Schilde C."/>
            <person name="Helps N.R."/>
            <person name="Tunggal B."/>
            <person name="Rivero F."/>
            <person name="John U."/>
            <person name="Schleicher M."/>
            <person name="Eichinger L."/>
            <person name="Platzer M."/>
            <person name="Noegel A.A."/>
            <person name="Schaap P."/>
            <person name="Gloeckner G."/>
        </authorList>
    </citation>
    <scope>NUCLEOTIDE SEQUENCE [LARGE SCALE GENOMIC DNA]</scope>
    <source>
        <strain evidence="2">ATCC 26659 / Pp 5 / PN500</strain>
    </source>
</reference>
<gene>
    <name evidence="1" type="ORF">PPL_00462</name>
</gene>
<proteinExistence type="predicted"/>